<protein>
    <submittedName>
        <fullName evidence="2">Uncharacterized protein</fullName>
    </submittedName>
</protein>
<dbReference type="AlphaFoldDB" id="Q4N0N0"/>
<organism evidence="2 3">
    <name type="scientific">Theileria parva</name>
    <name type="common">East coast fever infection agent</name>
    <dbReference type="NCBI Taxonomy" id="5875"/>
    <lineage>
        <taxon>Eukaryota</taxon>
        <taxon>Sar</taxon>
        <taxon>Alveolata</taxon>
        <taxon>Apicomplexa</taxon>
        <taxon>Aconoidasida</taxon>
        <taxon>Piroplasmida</taxon>
        <taxon>Theileriidae</taxon>
        <taxon>Theileria</taxon>
    </lineage>
</organism>
<dbReference type="InterPro" id="IPR007480">
    <property type="entry name" value="DUF529"/>
</dbReference>
<name>Q4N0N0_THEPA</name>
<feature type="region of interest" description="Disordered" evidence="1">
    <location>
        <begin position="226"/>
        <end position="260"/>
    </location>
</feature>
<dbReference type="InParanoid" id="Q4N0N0"/>
<evidence type="ECO:0000313" key="3">
    <source>
        <dbReference type="Proteomes" id="UP000001949"/>
    </source>
</evidence>
<dbReference type="KEGG" id="tpv:TP03_0086"/>
<dbReference type="EMBL" id="AAGK01000005">
    <property type="protein sequence ID" value="EAN30822.1"/>
    <property type="molecule type" value="Genomic_DNA"/>
</dbReference>
<dbReference type="VEuPathDB" id="PiroplasmaDB:TpMuguga_03g00086"/>
<reference evidence="2 3" key="1">
    <citation type="journal article" date="2005" name="Science">
        <title>Genome sequence of Theileria parva, a bovine pathogen that transforms lymphocytes.</title>
        <authorList>
            <person name="Gardner M.J."/>
            <person name="Bishop R."/>
            <person name="Shah T."/>
            <person name="de Villiers E.P."/>
            <person name="Carlton J.M."/>
            <person name="Hall N."/>
            <person name="Ren Q."/>
            <person name="Paulsen I.T."/>
            <person name="Pain A."/>
            <person name="Berriman M."/>
            <person name="Wilson R.J.M."/>
            <person name="Sato S."/>
            <person name="Ralph S.A."/>
            <person name="Mann D.J."/>
            <person name="Xiong Z."/>
            <person name="Shallom S.J."/>
            <person name="Weidman J."/>
            <person name="Jiang L."/>
            <person name="Lynn J."/>
            <person name="Weaver B."/>
            <person name="Shoaibi A."/>
            <person name="Domingo A.R."/>
            <person name="Wasawo D."/>
            <person name="Crabtree J."/>
            <person name="Wortman J.R."/>
            <person name="Haas B."/>
            <person name="Angiuoli S.V."/>
            <person name="Creasy T.H."/>
            <person name="Lu C."/>
            <person name="Suh B."/>
            <person name="Silva J.C."/>
            <person name="Utterback T.R."/>
            <person name="Feldblyum T.V."/>
            <person name="Pertea M."/>
            <person name="Allen J."/>
            <person name="Nierman W.C."/>
            <person name="Taracha E.L.N."/>
            <person name="Salzberg S.L."/>
            <person name="White O.R."/>
            <person name="Fitzhugh H.A."/>
            <person name="Morzaria S."/>
            <person name="Venter J.C."/>
            <person name="Fraser C.M."/>
            <person name="Nene V."/>
        </authorList>
    </citation>
    <scope>NUCLEOTIDE SEQUENCE [LARGE SCALE GENOMIC DNA]</scope>
    <source>
        <strain evidence="2 3">Muguga</strain>
    </source>
</reference>
<dbReference type="RefSeq" id="XP_763105.1">
    <property type="nucleotide sequence ID" value="XM_758012.1"/>
</dbReference>
<dbReference type="Pfam" id="PF04385">
    <property type="entry name" value="FAINT"/>
    <property type="match status" value="3"/>
</dbReference>
<sequence length="643" mass="77074">MSEMNEVNLSSIDSAFSGFYSKDRPLFTLNLNIKESKDDFNYFNRNKFKEYSSYYTYVFNKVLEDDTVVWEATCTSEFTGFVLVYEGDEKYILIIPFNGNLILFRKLKDNTWERINTEINLSKLKLYKQEGYNHIWHACFTLENCEASNSLRDMDILDHDYYYDLEKTNFKVIFNRFCHVISHEEKEIWKQTKDNAHHGHLISLNFDLISGCVTIKFVDGTDEPLDLNGPSNKRPRAEVESVNQLNENSEPSNENVEDKSVSPEVITLDINTMMSTNKYKTFCMPNYHYFKANNGFVFGKIVYRDKVILDTDDPSKYVTEYKCRVEFDWKLQKHIEYFESIRPNIDKLKLYTKNGIELNPDDYKVESTTHYYRIVFNKKLYKIIYDDKVYWRYDYYKSDIFPTGIYFSYINSNMTISFPNGVYRDIKIRVDLLKMYKQNRHGNKVQLDDGDYEVITPDYDKKSYILRDYIKCTEVRFDDYIVWEHKSGKEYPKSICCYHRFGRVEIRYDSYVASLVRFGFQNYFTWFLYLPKDLKFYKEDKNGNSVELSENKYRIEITGISSIAYILKPVKCNEIRLGDSTVWKRQNKKAFPRKIVYNLEGPSISLYRKHTRFGVYEKRLFKFTRYKGIWRLIYDYYNKSLQK</sequence>
<dbReference type="GeneID" id="3500027"/>
<keyword evidence="3" id="KW-1185">Reference proteome</keyword>
<evidence type="ECO:0000313" key="2">
    <source>
        <dbReference type="EMBL" id="EAN30822.1"/>
    </source>
</evidence>
<accession>Q4N0N0</accession>
<comment type="caution">
    <text evidence="2">The sequence shown here is derived from an EMBL/GenBank/DDBJ whole genome shotgun (WGS) entry which is preliminary data.</text>
</comment>
<proteinExistence type="predicted"/>
<dbReference type="Proteomes" id="UP000001949">
    <property type="component" value="Unassembled WGS sequence"/>
</dbReference>
<gene>
    <name evidence="2" type="ordered locus">TP03_0086</name>
</gene>
<evidence type="ECO:0000256" key="1">
    <source>
        <dbReference type="SAM" id="MobiDB-lite"/>
    </source>
</evidence>